<evidence type="ECO:0000313" key="2">
    <source>
        <dbReference type="Proteomes" id="UP000739411"/>
    </source>
</evidence>
<reference evidence="1 2" key="1">
    <citation type="submission" date="2020-10" db="EMBL/GenBank/DDBJ databases">
        <title>Connecting structure to function with the recovery of over 1000 high-quality activated sludge metagenome-assembled genomes encoding full-length rRNA genes using long-read sequencing.</title>
        <authorList>
            <person name="Singleton C.M."/>
            <person name="Petriglieri F."/>
            <person name="Kristensen J.M."/>
            <person name="Kirkegaard R.H."/>
            <person name="Michaelsen T.Y."/>
            <person name="Andersen M.H."/>
            <person name="Karst S.M."/>
            <person name="Dueholm M.S."/>
            <person name="Nielsen P.H."/>
            <person name="Albertsen M."/>
        </authorList>
    </citation>
    <scope>NUCLEOTIDE SEQUENCE [LARGE SCALE GENOMIC DNA]</scope>
    <source>
        <strain evidence="1">EsbW_18-Q3-R4-48_BATAC.463</strain>
    </source>
</reference>
<name>A0A935MVZ7_9RHOO</name>
<proteinExistence type="predicted"/>
<comment type="caution">
    <text evidence="1">The sequence shown here is derived from an EMBL/GenBank/DDBJ whole genome shotgun (WGS) entry which is preliminary data.</text>
</comment>
<dbReference type="AlphaFoldDB" id="A0A935MVZ7"/>
<sequence>MPLIQITLTGPQAAPATIQRLQQETTRLMQTILHKEAALTVVSVSQLPAGAFTANGQAVATGASLQALITAGTNSAAEKAAFIFAAKTLLTVTVGPFDAPLYVALHELPADSWGYDGQTQAARKAQTLIGESA</sequence>
<dbReference type="Proteomes" id="UP000739411">
    <property type="component" value="Unassembled WGS sequence"/>
</dbReference>
<dbReference type="SUPFAM" id="SSF55331">
    <property type="entry name" value="Tautomerase/MIF"/>
    <property type="match status" value="1"/>
</dbReference>
<evidence type="ECO:0000313" key="1">
    <source>
        <dbReference type="EMBL" id="MBK7415232.1"/>
    </source>
</evidence>
<dbReference type="EMBL" id="JADJMS010000018">
    <property type="protein sequence ID" value="MBK7415232.1"/>
    <property type="molecule type" value="Genomic_DNA"/>
</dbReference>
<organism evidence="1 2">
    <name type="scientific">Candidatus Dechloromonas phosphorivorans</name>
    <dbReference type="NCBI Taxonomy" id="2899244"/>
    <lineage>
        <taxon>Bacteria</taxon>
        <taxon>Pseudomonadati</taxon>
        <taxon>Pseudomonadota</taxon>
        <taxon>Betaproteobacteria</taxon>
        <taxon>Rhodocyclales</taxon>
        <taxon>Azonexaceae</taxon>
        <taxon>Dechloromonas</taxon>
    </lineage>
</organism>
<dbReference type="InterPro" id="IPR014347">
    <property type="entry name" value="Tautomerase/MIF_sf"/>
</dbReference>
<gene>
    <name evidence="1" type="ORF">IPJ38_09135</name>
</gene>
<dbReference type="Gene3D" id="3.30.429.10">
    <property type="entry name" value="Macrophage Migration Inhibitory Factor"/>
    <property type="match status" value="2"/>
</dbReference>
<accession>A0A935MVZ7</accession>
<protein>
    <submittedName>
        <fullName evidence="1">4-oxalocrotonate tautomerase</fullName>
    </submittedName>
</protein>